<dbReference type="AlphaFoldDB" id="A0A7J0BF48"/>
<dbReference type="PANTHER" id="PTHR47618:SF1">
    <property type="entry name" value="BIFUNCTIONAL OLIGORIBONUCLEASE AND PAP PHOSPHATASE NRNA"/>
    <property type="match status" value="1"/>
</dbReference>
<comment type="caution">
    <text evidence="2">The sequence shown here is derived from an EMBL/GenBank/DDBJ whole genome shotgun (WGS) entry which is preliminary data.</text>
</comment>
<protein>
    <recommendedName>
        <fullName evidence="4">Kef-type K+ transport systems (NAD-binding component fused to domain related to exopolyphosphatase)</fullName>
    </recommendedName>
</protein>
<gene>
    <name evidence="2" type="ORF">DSM101010T_06410</name>
</gene>
<organism evidence="2 3">
    <name type="scientific">Desulfovibrio subterraneus</name>
    <dbReference type="NCBI Taxonomy" id="2718620"/>
    <lineage>
        <taxon>Bacteria</taxon>
        <taxon>Pseudomonadati</taxon>
        <taxon>Thermodesulfobacteriota</taxon>
        <taxon>Desulfovibrionia</taxon>
        <taxon>Desulfovibrionales</taxon>
        <taxon>Desulfovibrionaceae</taxon>
        <taxon>Desulfovibrio</taxon>
    </lineage>
</organism>
<sequence>MSYFRKLEPGLSHMMELFSRDERWLIVVNADPDAMASAMALKRIMIHRVADVGIARVNEVTRPDNLAMIRYLRIPMMKLTPTVIAQYDRFALVDSQPHHHPLFKELHFSLVFDHHPLSEENPVVVDYKDIKTEYGANSTLMTEYLYNLGIRPGNRLATALVYGIKTDTGSFEREFCDVDVRAFRYLSKWSSQILLSRISRSEFRLGWLDYFSRAVSSMHKIKSGFLTYVGEVPNADALVVIADFFMRVHEIRWVAVAGVSEDKLVVIFRGDGVTRDLGRFANMQFGDIGSAGGHKAMARAEIPIEKLAGKDLEMYVFKRLVSPRKRPKVVVPEDEVQKSKDEAQKAKDEVQKSKDEAQKAKDEAQKVKDEAQKVKDEAQKVKDEVQKSKDEVQKAKDEAQKSKDAVKDAPAKPAEAKQPEAEKARAPEPVQESAKDSASKQAAKPAPESKPDSK</sequence>
<accession>A0A7J0BF48</accession>
<evidence type="ECO:0000256" key="1">
    <source>
        <dbReference type="SAM" id="MobiDB-lite"/>
    </source>
</evidence>
<dbReference type="SUPFAM" id="SSF64182">
    <property type="entry name" value="DHH phosphoesterases"/>
    <property type="match status" value="1"/>
</dbReference>
<dbReference type="EMBL" id="BLVO01000005">
    <property type="protein sequence ID" value="GFM32276.1"/>
    <property type="molecule type" value="Genomic_DNA"/>
</dbReference>
<evidence type="ECO:0000313" key="3">
    <source>
        <dbReference type="Proteomes" id="UP000503840"/>
    </source>
</evidence>
<dbReference type="Gene3D" id="3.90.1640.10">
    <property type="entry name" value="inorganic pyrophosphatase (n-terminal core)"/>
    <property type="match status" value="1"/>
</dbReference>
<dbReference type="PANTHER" id="PTHR47618">
    <property type="entry name" value="BIFUNCTIONAL OLIGORIBONUCLEASE AND PAP PHOSPHATASE NRNA"/>
    <property type="match status" value="1"/>
</dbReference>
<name>A0A7J0BF48_9BACT</name>
<evidence type="ECO:0000313" key="2">
    <source>
        <dbReference type="EMBL" id="GFM32276.1"/>
    </source>
</evidence>
<dbReference type="InterPro" id="IPR051319">
    <property type="entry name" value="Oligoribo/pAp-PDE_c-di-AMP_PDE"/>
</dbReference>
<keyword evidence="3" id="KW-1185">Reference proteome</keyword>
<feature type="compositionally biased region" description="Basic and acidic residues" evidence="1">
    <location>
        <begin position="335"/>
        <end position="426"/>
    </location>
</feature>
<dbReference type="CDD" id="cd06503">
    <property type="entry name" value="ATP-synt_Fo_b"/>
    <property type="match status" value="1"/>
</dbReference>
<proteinExistence type="predicted"/>
<dbReference type="InterPro" id="IPR038763">
    <property type="entry name" value="DHH_sf"/>
</dbReference>
<dbReference type="RefSeq" id="WP_243452054.1">
    <property type="nucleotide sequence ID" value="NZ_BLVO01000005.1"/>
</dbReference>
<evidence type="ECO:0008006" key="4">
    <source>
        <dbReference type="Google" id="ProtNLM"/>
    </source>
</evidence>
<feature type="region of interest" description="Disordered" evidence="1">
    <location>
        <begin position="328"/>
        <end position="454"/>
    </location>
</feature>
<reference evidence="2 3" key="1">
    <citation type="submission" date="2020-05" db="EMBL/GenBank/DDBJ databases">
        <title>Draft genome sequence of Desulfovibrio sp. strain HN2T.</title>
        <authorList>
            <person name="Ueno A."/>
            <person name="Tamazawa S."/>
            <person name="Tamamura S."/>
            <person name="Murakami T."/>
            <person name="Kiyama T."/>
            <person name="Inomata H."/>
            <person name="Amano Y."/>
            <person name="Miyakawa K."/>
            <person name="Tamaki H."/>
            <person name="Naganuma T."/>
            <person name="Kaneko K."/>
        </authorList>
    </citation>
    <scope>NUCLEOTIDE SEQUENCE [LARGE SCALE GENOMIC DNA]</scope>
    <source>
        <strain evidence="2 3">HN2</strain>
    </source>
</reference>
<dbReference type="Proteomes" id="UP000503840">
    <property type="component" value="Unassembled WGS sequence"/>
</dbReference>